<dbReference type="PANTHER" id="PTHR45962">
    <property type="entry name" value="N-FATTY-ACYL-AMINO ACID SYNTHASE/HYDROLASE PM20D1"/>
    <property type="match status" value="1"/>
</dbReference>
<gene>
    <name evidence="6" type="ORF">EIP91_012205</name>
</gene>
<evidence type="ECO:0000256" key="5">
    <source>
        <dbReference type="ARBA" id="ARBA00022833"/>
    </source>
</evidence>
<dbReference type="GO" id="GO:0046872">
    <property type="term" value="F:metal ion binding"/>
    <property type="evidence" value="ECO:0007669"/>
    <property type="project" value="UniProtKB-KW"/>
</dbReference>
<evidence type="ECO:0000256" key="1">
    <source>
        <dbReference type="ARBA" id="ARBA00006247"/>
    </source>
</evidence>
<organism evidence="6 7">
    <name type="scientific">Steccherinum ochraceum</name>
    <dbReference type="NCBI Taxonomy" id="92696"/>
    <lineage>
        <taxon>Eukaryota</taxon>
        <taxon>Fungi</taxon>
        <taxon>Dikarya</taxon>
        <taxon>Basidiomycota</taxon>
        <taxon>Agaricomycotina</taxon>
        <taxon>Agaricomycetes</taxon>
        <taxon>Polyporales</taxon>
        <taxon>Steccherinaceae</taxon>
        <taxon>Steccherinum</taxon>
    </lineage>
</organism>
<protein>
    <recommendedName>
        <fullName evidence="8">Peptidase M20 dimerisation domain-containing protein</fullName>
    </recommendedName>
</protein>
<keyword evidence="5" id="KW-0862">Zinc</keyword>
<evidence type="ECO:0000256" key="3">
    <source>
        <dbReference type="ARBA" id="ARBA00022723"/>
    </source>
</evidence>
<reference evidence="6 7" key="1">
    <citation type="submission" date="2018-11" db="EMBL/GenBank/DDBJ databases">
        <title>Genome assembly of Steccherinum ochraceum LE-BIN_3174, the white-rot fungus of the Steccherinaceae family (The Residual Polyporoid clade, Polyporales, Basidiomycota).</title>
        <authorList>
            <person name="Fedorova T.V."/>
            <person name="Glazunova O.A."/>
            <person name="Landesman E.O."/>
            <person name="Moiseenko K.V."/>
            <person name="Psurtseva N.V."/>
            <person name="Savinova O.S."/>
            <person name="Shakhova N.V."/>
            <person name="Tyazhelova T.V."/>
            <person name="Vasina D.V."/>
        </authorList>
    </citation>
    <scope>NUCLEOTIDE SEQUENCE [LARGE SCALE GENOMIC DNA]</scope>
    <source>
        <strain evidence="6 7">LE-BIN_3174</strain>
    </source>
</reference>
<dbReference type="OrthoDB" id="3064516at2759"/>
<keyword evidence="7" id="KW-1185">Reference proteome</keyword>
<proteinExistence type="inferred from homology"/>
<feature type="non-terminal residue" evidence="6">
    <location>
        <position position="1"/>
    </location>
</feature>
<dbReference type="STRING" id="92696.A0A4R0RNG7"/>
<dbReference type="GO" id="GO:0004180">
    <property type="term" value="F:carboxypeptidase activity"/>
    <property type="evidence" value="ECO:0007669"/>
    <property type="project" value="TreeGrafter"/>
</dbReference>
<dbReference type="Proteomes" id="UP000292702">
    <property type="component" value="Unassembled WGS sequence"/>
</dbReference>
<comment type="caution">
    <text evidence="6">The sequence shown here is derived from an EMBL/GenBank/DDBJ whole genome shotgun (WGS) entry which is preliminary data.</text>
</comment>
<keyword evidence="3" id="KW-0479">Metal-binding</keyword>
<comment type="similarity">
    <text evidence="1">Belongs to the peptidase M20A family.</text>
</comment>
<sequence length="171" mass="19194">HASVGAVQQHFVEIVRPVAERFGLRLVAFGHDQNVSLSGEGEGEQGEEGVLTLSDAWGTASEPAPPTPIDEAPYQILMGTIKATLGESQRYQEREVVVSPMLALWKTDTRFYWNLTRHIFGYRHLGDEDTYNGAHTVNEAIRVDALIDNVRFLTKFILNWDEAQEWGRAQA</sequence>
<evidence type="ECO:0000313" key="7">
    <source>
        <dbReference type="Proteomes" id="UP000292702"/>
    </source>
</evidence>
<dbReference type="GO" id="GO:0051603">
    <property type="term" value="P:proteolysis involved in protein catabolic process"/>
    <property type="evidence" value="ECO:0007669"/>
    <property type="project" value="TreeGrafter"/>
</dbReference>
<dbReference type="AlphaFoldDB" id="A0A4R0RNG7"/>
<evidence type="ECO:0000256" key="2">
    <source>
        <dbReference type="ARBA" id="ARBA00022670"/>
    </source>
</evidence>
<keyword evidence="4" id="KW-0378">Hydrolase</keyword>
<keyword evidence="2" id="KW-0645">Protease</keyword>
<evidence type="ECO:0000256" key="4">
    <source>
        <dbReference type="ARBA" id="ARBA00022801"/>
    </source>
</evidence>
<evidence type="ECO:0008006" key="8">
    <source>
        <dbReference type="Google" id="ProtNLM"/>
    </source>
</evidence>
<dbReference type="PANTHER" id="PTHR45962:SF1">
    <property type="entry name" value="N-FATTY-ACYL-AMINO ACID SYNTHASE_HYDROLASE PM20D1"/>
    <property type="match status" value="1"/>
</dbReference>
<name>A0A4R0RNG7_9APHY</name>
<dbReference type="EMBL" id="RWJN01000092">
    <property type="protein sequence ID" value="TCD67575.1"/>
    <property type="molecule type" value="Genomic_DNA"/>
</dbReference>
<evidence type="ECO:0000313" key="6">
    <source>
        <dbReference type="EMBL" id="TCD67575.1"/>
    </source>
</evidence>
<dbReference type="GO" id="GO:0000328">
    <property type="term" value="C:fungal-type vacuole lumen"/>
    <property type="evidence" value="ECO:0007669"/>
    <property type="project" value="TreeGrafter"/>
</dbReference>
<dbReference type="InterPro" id="IPR047177">
    <property type="entry name" value="Pept_M20A"/>
</dbReference>
<accession>A0A4R0RNG7</accession>
<dbReference type="SUPFAM" id="SSF53187">
    <property type="entry name" value="Zn-dependent exopeptidases"/>
    <property type="match status" value="1"/>
</dbReference>
<dbReference type="Gene3D" id="1.10.150.900">
    <property type="match status" value="1"/>
</dbReference>